<proteinExistence type="predicted"/>
<keyword evidence="1" id="KW-1133">Transmembrane helix</keyword>
<evidence type="ECO:0000313" key="2">
    <source>
        <dbReference type="EMBL" id="GGD15432.1"/>
    </source>
</evidence>
<protein>
    <submittedName>
        <fullName evidence="2">Uncharacterized protein</fullName>
    </submittedName>
</protein>
<name>A0ABQ1Q7H0_9BACI</name>
<reference evidence="3" key="1">
    <citation type="journal article" date="2019" name="Int. J. Syst. Evol. Microbiol.">
        <title>The Global Catalogue of Microorganisms (GCM) 10K type strain sequencing project: providing services to taxonomists for standard genome sequencing and annotation.</title>
        <authorList>
            <consortium name="The Broad Institute Genomics Platform"/>
            <consortium name="The Broad Institute Genome Sequencing Center for Infectious Disease"/>
            <person name="Wu L."/>
            <person name="Ma J."/>
        </authorList>
    </citation>
    <scope>NUCLEOTIDE SEQUENCE [LARGE SCALE GENOMIC DNA]</scope>
    <source>
        <strain evidence="3">CGMCC 1.15353</strain>
    </source>
</reference>
<keyword evidence="1" id="KW-0472">Membrane</keyword>
<sequence>MKKCLIWLMAMIISMLLLIWVGFNEKEGMMQILLSLNLIVYFGLKRAERNESC</sequence>
<accession>A0ABQ1Q7H0</accession>
<comment type="caution">
    <text evidence="2">The sequence shown here is derived from an EMBL/GenBank/DDBJ whole genome shotgun (WGS) entry which is preliminary data.</text>
</comment>
<gene>
    <name evidence="2" type="ORF">GCM10011389_23910</name>
</gene>
<feature type="transmembrane region" description="Helical" evidence="1">
    <location>
        <begin position="5"/>
        <end position="23"/>
    </location>
</feature>
<dbReference type="EMBL" id="BMIN01000009">
    <property type="protein sequence ID" value="GGD15432.1"/>
    <property type="molecule type" value="Genomic_DNA"/>
</dbReference>
<evidence type="ECO:0000256" key="1">
    <source>
        <dbReference type="SAM" id="Phobius"/>
    </source>
</evidence>
<keyword evidence="3" id="KW-1185">Reference proteome</keyword>
<evidence type="ECO:0000313" key="3">
    <source>
        <dbReference type="Proteomes" id="UP000642571"/>
    </source>
</evidence>
<organism evidence="2 3">
    <name type="scientific">Pontibacillus salipaludis</name>
    <dbReference type="NCBI Taxonomy" id="1697394"/>
    <lineage>
        <taxon>Bacteria</taxon>
        <taxon>Bacillati</taxon>
        <taxon>Bacillota</taxon>
        <taxon>Bacilli</taxon>
        <taxon>Bacillales</taxon>
        <taxon>Bacillaceae</taxon>
        <taxon>Pontibacillus</taxon>
    </lineage>
</organism>
<keyword evidence="1" id="KW-0812">Transmembrane</keyword>
<dbReference type="Proteomes" id="UP000642571">
    <property type="component" value="Unassembled WGS sequence"/>
</dbReference>
<feature type="transmembrane region" description="Helical" evidence="1">
    <location>
        <begin position="29"/>
        <end position="44"/>
    </location>
</feature>
<dbReference type="RefSeq" id="WP_188654020.1">
    <property type="nucleotide sequence ID" value="NZ_BMIN01000009.1"/>
</dbReference>